<organism evidence="2 3">
    <name type="scientific">Vanrija pseudolonga</name>
    <dbReference type="NCBI Taxonomy" id="143232"/>
    <lineage>
        <taxon>Eukaryota</taxon>
        <taxon>Fungi</taxon>
        <taxon>Dikarya</taxon>
        <taxon>Basidiomycota</taxon>
        <taxon>Agaricomycotina</taxon>
        <taxon>Tremellomycetes</taxon>
        <taxon>Trichosporonales</taxon>
        <taxon>Trichosporonaceae</taxon>
        <taxon>Vanrija</taxon>
    </lineage>
</organism>
<protein>
    <recommendedName>
        <fullName evidence="1">BRCT domain-containing protein</fullName>
    </recommendedName>
</protein>
<dbReference type="RefSeq" id="XP_062631428.1">
    <property type="nucleotide sequence ID" value="XM_062775444.1"/>
</dbReference>
<dbReference type="EMBL" id="CP086720">
    <property type="protein sequence ID" value="WOO85402.1"/>
    <property type="molecule type" value="Genomic_DNA"/>
</dbReference>
<evidence type="ECO:0000313" key="3">
    <source>
        <dbReference type="Proteomes" id="UP000827549"/>
    </source>
</evidence>
<gene>
    <name evidence="2" type="ORF">LOC62_07G008901</name>
</gene>
<sequence>MFAEGLDAPVSFYLDAGCSAALEGMVKADGGNVTTFDRAQFLVFNVTSVADLDRAQTDRLLTERRYFGGRVVTQEWLIRCIVAREVTGLRENELVVGVKTE</sequence>
<dbReference type="InterPro" id="IPR001357">
    <property type="entry name" value="BRCT_dom"/>
</dbReference>
<accession>A0AAF0YFI5</accession>
<name>A0AAF0YFI5_9TREE</name>
<dbReference type="AlphaFoldDB" id="A0AAF0YFI5"/>
<evidence type="ECO:0000259" key="1">
    <source>
        <dbReference type="PROSITE" id="PS50172"/>
    </source>
</evidence>
<reference evidence="2" key="1">
    <citation type="submission" date="2023-10" db="EMBL/GenBank/DDBJ databases">
        <authorList>
            <person name="Noh H."/>
        </authorList>
    </citation>
    <scope>NUCLEOTIDE SEQUENCE</scope>
    <source>
        <strain evidence="2">DUCC4014</strain>
    </source>
</reference>
<feature type="domain" description="BRCT" evidence="1">
    <location>
        <begin position="22"/>
        <end position="94"/>
    </location>
</feature>
<dbReference type="GeneID" id="87812065"/>
<dbReference type="PROSITE" id="PS50172">
    <property type="entry name" value="BRCT"/>
    <property type="match status" value="1"/>
</dbReference>
<evidence type="ECO:0000313" key="2">
    <source>
        <dbReference type="EMBL" id="WOO85402.1"/>
    </source>
</evidence>
<proteinExistence type="predicted"/>
<dbReference type="Proteomes" id="UP000827549">
    <property type="component" value="Chromosome 7"/>
</dbReference>
<keyword evidence="3" id="KW-1185">Reference proteome</keyword>